<accession>A0ABS8FY54</accession>
<keyword evidence="1" id="KW-0472">Membrane</keyword>
<evidence type="ECO:0000313" key="3">
    <source>
        <dbReference type="EMBL" id="MCC2254514.1"/>
    </source>
</evidence>
<keyword evidence="4" id="KW-1185">Reference proteome</keyword>
<keyword evidence="1" id="KW-1133">Transmembrane helix</keyword>
<proteinExistence type="predicted"/>
<dbReference type="Proteomes" id="UP001198151">
    <property type="component" value="Unassembled WGS sequence"/>
</dbReference>
<feature type="transmembrane region" description="Helical" evidence="1">
    <location>
        <begin position="345"/>
        <end position="368"/>
    </location>
</feature>
<protein>
    <submittedName>
        <fullName evidence="3">DUF6449 domain-containing protein</fullName>
    </submittedName>
</protein>
<keyword evidence="1" id="KW-0812">Transmembrane</keyword>
<organism evidence="3 4">
    <name type="scientific">Ruminococcus turbiniformis</name>
    <dbReference type="NCBI Taxonomy" id="2881258"/>
    <lineage>
        <taxon>Bacteria</taxon>
        <taxon>Bacillati</taxon>
        <taxon>Bacillota</taxon>
        <taxon>Clostridia</taxon>
        <taxon>Eubacteriales</taxon>
        <taxon>Oscillospiraceae</taxon>
        <taxon>Ruminococcus</taxon>
    </lineage>
</organism>
<feature type="transmembrane region" description="Helical" evidence="1">
    <location>
        <begin position="236"/>
        <end position="256"/>
    </location>
</feature>
<feature type="domain" description="DUF6449" evidence="2">
    <location>
        <begin position="471"/>
        <end position="570"/>
    </location>
</feature>
<feature type="transmembrane region" description="Helical" evidence="1">
    <location>
        <begin position="311"/>
        <end position="333"/>
    </location>
</feature>
<comment type="caution">
    <text evidence="3">The sequence shown here is derived from an EMBL/GenBank/DDBJ whole genome shotgun (WGS) entry which is preliminary data.</text>
</comment>
<feature type="transmembrane region" description="Helical" evidence="1">
    <location>
        <begin position="159"/>
        <end position="181"/>
    </location>
</feature>
<feature type="transmembrane region" description="Helical" evidence="1">
    <location>
        <begin position="134"/>
        <end position="152"/>
    </location>
</feature>
<evidence type="ECO:0000259" key="2">
    <source>
        <dbReference type="Pfam" id="PF20047"/>
    </source>
</evidence>
<dbReference type="Pfam" id="PF20047">
    <property type="entry name" value="DUF6449"/>
    <property type="match status" value="1"/>
</dbReference>
<feature type="transmembrane region" description="Helical" evidence="1">
    <location>
        <begin position="17"/>
        <end position="35"/>
    </location>
</feature>
<sequence length="687" mass="74540">MTSAKCFISWVRESGRGHLAACAGWGTAVLYGILSLTRLSFDTENTFFGIGSVELWRGCAALGIVMALLEFFYLLQPAKLDFYYSLPVSRKTIFWSRYVHGIIHGAVPAVLVMAACGIYQASIDTSFDPYTGSYTGKSIFVCAAVFFLFYHIGIASLTVCGNIVSAVLAGAVLTAGFPLLIQGACIPLSENYFDAYYRIPLTELLNSVLSPLDLASGLFGRELYLKPNILAFSPDISLILAVFVWILALFAVFAFAQKARQTERVGRAFVLLPAERVVETWVTFLCGILVFSFFTELLTGTAGAGNRPGTAAMSAAGAAAVCVGVHCLMEGILKKPGAKLMRRRWQLAGTGAAAVCAGAAFAVGAPAYDGWFPEDAQAVGISINGLDMNYDTYREAVYGDTYVIDGQLAQYELSGEGKAALLGWLEDVVRGSGDVQTAGMETTGMQPEEVQTSETQSEETSAEITRATVCYRMENGTCRYRSYPVTETQLAAFSAVYNTEEYKTAAYPAVKLSDVSEDRFTWRDGVKDRDLPLNADEKEALLEAWREDISSLEMEELSAVLPCGFVRIRSSTDGSASDLPVYPFFEKTCGLLERYGTDTGNALADYTIDSVEVLESTPVPANVSGGVHLSVYDKTDEIAELAQKLVPDELDIQPLLCPLEHTGDVEAVVTDEETNSLIRVDCVMKRE</sequence>
<feature type="transmembrane region" description="Helical" evidence="1">
    <location>
        <begin position="98"/>
        <end position="122"/>
    </location>
</feature>
<evidence type="ECO:0000256" key="1">
    <source>
        <dbReference type="SAM" id="Phobius"/>
    </source>
</evidence>
<dbReference type="InterPro" id="IPR045611">
    <property type="entry name" value="DUF6449"/>
</dbReference>
<dbReference type="RefSeq" id="WP_227707655.1">
    <property type="nucleotide sequence ID" value="NZ_JAJEQX010000013.1"/>
</dbReference>
<feature type="transmembrane region" description="Helical" evidence="1">
    <location>
        <begin position="277"/>
        <end position="299"/>
    </location>
</feature>
<gene>
    <name evidence="3" type="ORF">LKD70_08800</name>
</gene>
<evidence type="ECO:0000313" key="4">
    <source>
        <dbReference type="Proteomes" id="UP001198151"/>
    </source>
</evidence>
<reference evidence="3 4" key="1">
    <citation type="submission" date="2021-10" db="EMBL/GenBank/DDBJ databases">
        <title>Anaerobic single-cell dispensing facilitates the cultivation of human gut bacteria.</title>
        <authorList>
            <person name="Afrizal A."/>
        </authorList>
    </citation>
    <scope>NUCLEOTIDE SEQUENCE [LARGE SCALE GENOMIC DNA]</scope>
    <source>
        <strain evidence="3 4">CLA-AA-H200</strain>
    </source>
</reference>
<feature type="transmembrane region" description="Helical" evidence="1">
    <location>
        <begin position="55"/>
        <end position="75"/>
    </location>
</feature>
<dbReference type="EMBL" id="JAJEQX010000013">
    <property type="protein sequence ID" value="MCC2254514.1"/>
    <property type="molecule type" value="Genomic_DNA"/>
</dbReference>
<name>A0ABS8FY54_9FIRM</name>